<evidence type="ECO:0000256" key="1">
    <source>
        <dbReference type="ARBA" id="ARBA00004651"/>
    </source>
</evidence>
<feature type="transmembrane region" description="Helical" evidence="7">
    <location>
        <begin position="134"/>
        <end position="156"/>
    </location>
</feature>
<dbReference type="OrthoDB" id="9815817at2"/>
<dbReference type="PANTHER" id="PTHR23517">
    <property type="entry name" value="RESISTANCE PROTEIN MDTM, PUTATIVE-RELATED-RELATED"/>
    <property type="match status" value="1"/>
</dbReference>
<dbReference type="SUPFAM" id="SSF103473">
    <property type="entry name" value="MFS general substrate transporter"/>
    <property type="match status" value="1"/>
</dbReference>
<evidence type="ECO:0000256" key="3">
    <source>
        <dbReference type="ARBA" id="ARBA00022475"/>
    </source>
</evidence>
<dbReference type="EMBL" id="WHYR01000020">
    <property type="protein sequence ID" value="MQL52329.1"/>
    <property type="molecule type" value="Genomic_DNA"/>
</dbReference>
<dbReference type="Pfam" id="PF07690">
    <property type="entry name" value="MFS_1"/>
    <property type="match status" value="2"/>
</dbReference>
<feature type="transmembrane region" description="Helical" evidence="7">
    <location>
        <begin position="100"/>
        <end position="122"/>
    </location>
</feature>
<keyword evidence="3" id="KW-1003">Cell membrane</keyword>
<dbReference type="InterPro" id="IPR001958">
    <property type="entry name" value="Tet-R_TetA/multi-R_MdtG-like"/>
</dbReference>
<gene>
    <name evidence="9" type="ORF">GFC01_08600</name>
</gene>
<keyword evidence="4 7" id="KW-0812">Transmembrane</keyword>
<evidence type="ECO:0000256" key="4">
    <source>
        <dbReference type="ARBA" id="ARBA00022692"/>
    </source>
</evidence>
<dbReference type="PRINTS" id="PR01035">
    <property type="entry name" value="TCRTETA"/>
</dbReference>
<dbReference type="GO" id="GO:0022857">
    <property type="term" value="F:transmembrane transporter activity"/>
    <property type="evidence" value="ECO:0007669"/>
    <property type="project" value="InterPro"/>
</dbReference>
<evidence type="ECO:0000259" key="8">
    <source>
        <dbReference type="PROSITE" id="PS50850"/>
    </source>
</evidence>
<dbReference type="InterPro" id="IPR011701">
    <property type="entry name" value="MFS"/>
</dbReference>
<feature type="transmembrane region" description="Helical" evidence="7">
    <location>
        <begin position="246"/>
        <end position="268"/>
    </location>
</feature>
<reference evidence="9 10" key="1">
    <citation type="submission" date="2019-10" db="EMBL/GenBank/DDBJ databases">
        <title>Comparative genomics of sulfur disproportionating microorganisms.</title>
        <authorList>
            <person name="Ward L.M."/>
            <person name="Bertran E."/>
            <person name="Johnston D."/>
        </authorList>
    </citation>
    <scope>NUCLEOTIDE SEQUENCE [LARGE SCALE GENOMIC DNA]</scope>
    <source>
        <strain evidence="9 10">DSM 14055</strain>
    </source>
</reference>
<dbReference type="Proteomes" id="UP000441717">
    <property type="component" value="Unassembled WGS sequence"/>
</dbReference>
<comment type="subcellular location">
    <subcellularLocation>
        <location evidence="1">Cell membrane</location>
        <topology evidence="1">Multi-pass membrane protein</topology>
    </subcellularLocation>
</comment>
<dbReference type="Gene3D" id="1.20.1250.20">
    <property type="entry name" value="MFS general substrate transporter like domains"/>
    <property type="match status" value="2"/>
</dbReference>
<keyword evidence="6 7" id="KW-0472">Membrane</keyword>
<dbReference type="PROSITE" id="PS50850">
    <property type="entry name" value="MFS"/>
    <property type="match status" value="1"/>
</dbReference>
<dbReference type="AlphaFoldDB" id="A0A6N7IS42"/>
<keyword evidence="2" id="KW-0813">Transport</keyword>
<keyword evidence="10" id="KW-1185">Reference proteome</keyword>
<dbReference type="InterPro" id="IPR020846">
    <property type="entry name" value="MFS_dom"/>
</dbReference>
<name>A0A6N7IS42_9FIRM</name>
<evidence type="ECO:0000313" key="10">
    <source>
        <dbReference type="Proteomes" id="UP000441717"/>
    </source>
</evidence>
<evidence type="ECO:0000256" key="7">
    <source>
        <dbReference type="SAM" id="Phobius"/>
    </source>
</evidence>
<evidence type="ECO:0000256" key="5">
    <source>
        <dbReference type="ARBA" id="ARBA00022989"/>
    </source>
</evidence>
<comment type="caution">
    <text evidence="9">The sequence shown here is derived from an EMBL/GenBank/DDBJ whole genome shotgun (WGS) entry which is preliminary data.</text>
</comment>
<evidence type="ECO:0000256" key="2">
    <source>
        <dbReference type="ARBA" id="ARBA00022448"/>
    </source>
</evidence>
<proteinExistence type="predicted"/>
<feature type="transmembrane region" description="Helical" evidence="7">
    <location>
        <begin position="362"/>
        <end position="383"/>
    </location>
</feature>
<keyword evidence="5 7" id="KW-1133">Transmembrane helix</keyword>
<sequence length="391" mass="42189">MLLDRISIYNWALLTILFITEFVRGAFYLSFLTLYAVKSLGLSLTVAGFATSVHYFMETVSKTAAGWQFDRLGWRVLRAGLFTCLFSLLVMKWWPQPLVLIVFSALFGLGVSPIWLGVMSEVAPVDLPTRSQRIGMVFAAWLAGGGAGLVTINFLLQWGYELAFTVIISLWLISLGLAWLIPGAERRRKPLNDQGFLFALRRLTINPAVTRILLPGMFLQTLAAGLLLPILPLFAQNQLGLTHNQYGFLLLSGGGAAVLSLIPMGMLVGRMPLKTPLALGFGLSALSLALFSTSHGPAAAFPLAVLLGLSYAAVLPAWNTLLARIIPPERQATGWGVFATVEGFGAALGPALGSLVARAGGITAPLVLATVVLLSVAVFYTFYPLEKFFVK</sequence>
<feature type="transmembrane region" description="Helical" evidence="7">
    <location>
        <begin position="162"/>
        <end position="181"/>
    </location>
</feature>
<accession>A0A6N7IS42</accession>
<dbReference type="GO" id="GO:0005886">
    <property type="term" value="C:plasma membrane"/>
    <property type="evidence" value="ECO:0007669"/>
    <property type="project" value="UniProtKB-SubCell"/>
</dbReference>
<evidence type="ECO:0000313" key="9">
    <source>
        <dbReference type="EMBL" id="MQL52329.1"/>
    </source>
</evidence>
<feature type="transmembrane region" description="Helical" evidence="7">
    <location>
        <begin position="212"/>
        <end position="234"/>
    </location>
</feature>
<feature type="transmembrane region" description="Helical" evidence="7">
    <location>
        <begin position="35"/>
        <end position="56"/>
    </location>
</feature>
<dbReference type="InterPro" id="IPR050171">
    <property type="entry name" value="MFS_Transporters"/>
</dbReference>
<evidence type="ECO:0000256" key="6">
    <source>
        <dbReference type="ARBA" id="ARBA00023136"/>
    </source>
</evidence>
<feature type="domain" description="Major facilitator superfamily (MFS) profile" evidence="8">
    <location>
        <begin position="1"/>
        <end position="387"/>
    </location>
</feature>
<protein>
    <submittedName>
        <fullName evidence="9">MFS transporter</fullName>
    </submittedName>
</protein>
<feature type="transmembrane region" description="Helical" evidence="7">
    <location>
        <begin position="299"/>
        <end position="322"/>
    </location>
</feature>
<organism evidence="9 10">
    <name type="scientific">Desulfofundulus thermobenzoicus</name>
    <dbReference type="NCBI Taxonomy" id="29376"/>
    <lineage>
        <taxon>Bacteria</taxon>
        <taxon>Bacillati</taxon>
        <taxon>Bacillota</taxon>
        <taxon>Clostridia</taxon>
        <taxon>Eubacteriales</taxon>
        <taxon>Peptococcaceae</taxon>
        <taxon>Desulfofundulus</taxon>
    </lineage>
</organism>
<feature type="transmembrane region" description="Helical" evidence="7">
    <location>
        <begin position="76"/>
        <end position="94"/>
    </location>
</feature>
<dbReference type="InterPro" id="IPR036259">
    <property type="entry name" value="MFS_trans_sf"/>
</dbReference>
<feature type="transmembrane region" description="Helical" evidence="7">
    <location>
        <begin position="334"/>
        <end position="356"/>
    </location>
</feature>
<dbReference type="RefSeq" id="WP_152946328.1">
    <property type="nucleotide sequence ID" value="NZ_WHYR01000020.1"/>
</dbReference>
<feature type="transmembrane region" description="Helical" evidence="7">
    <location>
        <begin position="7"/>
        <end position="29"/>
    </location>
</feature>